<accession>A0AAN8EXS3</accession>
<feature type="compositionally biased region" description="Polar residues" evidence="1">
    <location>
        <begin position="245"/>
        <end position="268"/>
    </location>
</feature>
<proteinExistence type="predicted"/>
<reference evidence="2 3" key="1">
    <citation type="submission" date="2022-12" db="EMBL/GenBank/DDBJ databases">
        <title>Genomic features and morphological characterization of a novel Knufia sp. strain isolated from spacecraft assembly facility.</title>
        <authorList>
            <person name="Teixeira M."/>
            <person name="Chander A.M."/>
            <person name="Stajich J.E."/>
            <person name="Venkateswaran K."/>
        </authorList>
    </citation>
    <scope>NUCLEOTIDE SEQUENCE [LARGE SCALE GENOMIC DNA]</scope>
    <source>
        <strain evidence="2 3">FJI-L2-BK-P2</strain>
    </source>
</reference>
<dbReference type="Proteomes" id="UP001316803">
    <property type="component" value="Unassembled WGS sequence"/>
</dbReference>
<protein>
    <recommendedName>
        <fullName evidence="4">Only prolin and serin are matching in the corresponding protein</fullName>
    </recommendedName>
</protein>
<feature type="region of interest" description="Disordered" evidence="1">
    <location>
        <begin position="245"/>
        <end position="295"/>
    </location>
</feature>
<dbReference type="EMBL" id="JAKLMC020000005">
    <property type="protein sequence ID" value="KAK5956026.1"/>
    <property type="molecule type" value="Genomic_DNA"/>
</dbReference>
<sequence>MTPSTSSTPSPKLSLWSRGHTSKSSASSMSVTSSPVQARDSLDLFGTQKRLEDVREEEDFPSRQICSFDDYRRGDSSKYLEAFPVSQTLEYSLADQDAWSTNSSGQHHSKRQRSLDPPRHSVTQGFATRFGSLSRRWRNRSTAGPPLSIITNTTPFASPRTSLDTSANHRNRSASLTSNSHGIYSPASMHSLVEEPIPESEVVPFYIDQGLQPPHEQEEDHGRATTPLLPPTMLNLNQLDVPIQSPLQSPSIAPTAFGHSTKSSTDQQPFSYLPSPPLSSRPSVASMPRSRANTATQDVPPLQLLGDRLDPWAMKLGHADFSIHPEPYRPNIIDLDSYKEFRTDWEQARKQYAQHLARTIEHYGDTSKVFKLTEEKWSSIDRQWKQYDDQLNKALSPQLQRLSDGPTMPDSPVSLLEKPVTRVVVPQMDQTGKFPEIGDTDIIGPLSVGVAKVPELQRSNLTPPSSPRKRNFIKALGEIFNRH</sequence>
<gene>
    <name evidence="2" type="ORF">OHC33_002599</name>
</gene>
<feature type="compositionally biased region" description="Low complexity" evidence="1">
    <location>
        <begin position="1"/>
        <end position="11"/>
    </location>
</feature>
<feature type="compositionally biased region" description="Polar residues" evidence="1">
    <location>
        <begin position="149"/>
        <end position="182"/>
    </location>
</feature>
<dbReference type="AlphaFoldDB" id="A0AAN8EXS3"/>
<evidence type="ECO:0000313" key="2">
    <source>
        <dbReference type="EMBL" id="KAK5956026.1"/>
    </source>
</evidence>
<keyword evidence="3" id="KW-1185">Reference proteome</keyword>
<feature type="compositionally biased region" description="Low complexity" evidence="1">
    <location>
        <begin position="22"/>
        <end position="34"/>
    </location>
</feature>
<evidence type="ECO:0008006" key="4">
    <source>
        <dbReference type="Google" id="ProtNLM"/>
    </source>
</evidence>
<evidence type="ECO:0000313" key="3">
    <source>
        <dbReference type="Proteomes" id="UP001316803"/>
    </source>
</evidence>
<comment type="caution">
    <text evidence="2">The sequence shown here is derived from an EMBL/GenBank/DDBJ whole genome shotgun (WGS) entry which is preliminary data.</text>
</comment>
<feature type="region of interest" description="Disordered" evidence="1">
    <location>
        <begin position="99"/>
        <end position="123"/>
    </location>
</feature>
<evidence type="ECO:0000256" key="1">
    <source>
        <dbReference type="SAM" id="MobiDB-lite"/>
    </source>
</evidence>
<organism evidence="2 3">
    <name type="scientific">Knufia fluminis</name>
    <dbReference type="NCBI Taxonomy" id="191047"/>
    <lineage>
        <taxon>Eukaryota</taxon>
        <taxon>Fungi</taxon>
        <taxon>Dikarya</taxon>
        <taxon>Ascomycota</taxon>
        <taxon>Pezizomycotina</taxon>
        <taxon>Eurotiomycetes</taxon>
        <taxon>Chaetothyriomycetidae</taxon>
        <taxon>Chaetothyriales</taxon>
        <taxon>Trichomeriaceae</taxon>
        <taxon>Knufia</taxon>
    </lineage>
</organism>
<name>A0AAN8EXS3_9EURO</name>
<feature type="region of interest" description="Disordered" evidence="1">
    <location>
        <begin position="141"/>
        <end position="182"/>
    </location>
</feature>
<feature type="region of interest" description="Disordered" evidence="1">
    <location>
        <begin position="1"/>
        <end position="40"/>
    </location>
</feature>